<reference evidence="1 2" key="1">
    <citation type="submission" date="2017-07" db="EMBL/GenBank/DDBJ databases">
        <title>Niveispirillum cyanobacteriorum sp. nov., isolated from cyanobacterial aggregates in a eutrophic lake.</title>
        <authorList>
            <person name="Cai H."/>
        </authorList>
    </citation>
    <scope>NUCLEOTIDE SEQUENCE [LARGE SCALE GENOMIC DNA]</scope>
    <source>
        <strain evidence="2">TH1-14</strain>
    </source>
</reference>
<comment type="caution">
    <text evidence="1">The sequence shown here is derived from an EMBL/GenBank/DDBJ whole genome shotgun (WGS) entry which is preliminary data.</text>
</comment>
<accession>A0A255YUP0</accession>
<organism evidence="1 2">
    <name type="scientific">Niveispirillum lacus</name>
    <dbReference type="NCBI Taxonomy" id="1981099"/>
    <lineage>
        <taxon>Bacteria</taxon>
        <taxon>Pseudomonadati</taxon>
        <taxon>Pseudomonadota</taxon>
        <taxon>Alphaproteobacteria</taxon>
        <taxon>Rhodospirillales</taxon>
        <taxon>Azospirillaceae</taxon>
        <taxon>Niveispirillum</taxon>
    </lineage>
</organism>
<evidence type="ECO:0000313" key="2">
    <source>
        <dbReference type="Proteomes" id="UP000216998"/>
    </source>
</evidence>
<name>A0A255YUP0_9PROT</name>
<dbReference type="Proteomes" id="UP000216998">
    <property type="component" value="Unassembled WGS sequence"/>
</dbReference>
<dbReference type="OrthoDB" id="290218at2"/>
<gene>
    <name evidence="1" type="ORF">CHU95_19390</name>
</gene>
<evidence type="ECO:0000313" key="1">
    <source>
        <dbReference type="EMBL" id="OYQ32899.1"/>
    </source>
</evidence>
<proteinExistence type="predicted"/>
<protein>
    <submittedName>
        <fullName evidence="1">Uncharacterized protein</fullName>
    </submittedName>
</protein>
<dbReference type="AlphaFoldDB" id="A0A255YUP0"/>
<dbReference type="EMBL" id="NOXU01000031">
    <property type="protein sequence ID" value="OYQ32899.1"/>
    <property type="molecule type" value="Genomic_DNA"/>
</dbReference>
<keyword evidence="2" id="KW-1185">Reference proteome</keyword>
<sequence>MRRGDNCYSCRFWVGHGVRERGPKGTCRRYPPVVTDRFPSGAMPITNFTDWCGEWQRNAGIREVPEADIPGTSTLYDDV</sequence>